<dbReference type="SUPFAM" id="SSF81324">
    <property type="entry name" value="Voltage-gated potassium channels"/>
    <property type="match status" value="4"/>
</dbReference>
<feature type="transmembrane region" description="Helical" evidence="17">
    <location>
        <begin position="469"/>
        <end position="490"/>
    </location>
</feature>
<feature type="transmembrane region" description="Helical" evidence="17">
    <location>
        <begin position="594"/>
        <end position="617"/>
    </location>
</feature>
<keyword evidence="14" id="KW-0407">Ion channel</keyword>
<dbReference type="InterPro" id="IPR050599">
    <property type="entry name" value="VDCC_alpha-1_subunit"/>
</dbReference>
<feature type="transmembrane region" description="Helical" evidence="17">
    <location>
        <begin position="915"/>
        <end position="939"/>
    </location>
</feature>
<evidence type="ECO:0000313" key="19">
    <source>
        <dbReference type="EMBL" id="TNV87815.1"/>
    </source>
</evidence>
<name>A0A8J8TAN2_HALGN</name>
<feature type="transmembrane region" description="Helical" evidence="17">
    <location>
        <begin position="1674"/>
        <end position="1692"/>
    </location>
</feature>
<evidence type="ECO:0000259" key="18">
    <source>
        <dbReference type="PROSITE" id="PS50222"/>
    </source>
</evidence>
<feature type="transmembrane region" description="Helical" evidence="17">
    <location>
        <begin position="412"/>
        <end position="429"/>
    </location>
</feature>
<feature type="transmembrane region" description="Helical" evidence="17">
    <location>
        <begin position="1390"/>
        <end position="1410"/>
    </location>
</feature>
<dbReference type="InterPro" id="IPR002048">
    <property type="entry name" value="EF_hand_dom"/>
</dbReference>
<feature type="transmembrane region" description="Helical" evidence="17">
    <location>
        <begin position="1736"/>
        <end position="1755"/>
    </location>
</feature>
<dbReference type="EMBL" id="RRYP01000206">
    <property type="protein sequence ID" value="TNV87815.1"/>
    <property type="molecule type" value="Genomic_DNA"/>
</dbReference>
<comment type="subcellular location">
    <subcellularLocation>
        <location evidence="1">Membrane</location>
        <topology evidence="1">Multi-pass membrane protein</topology>
    </subcellularLocation>
</comment>
<feature type="region of interest" description="Disordered" evidence="16">
    <location>
        <begin position="2082"/>
        <end position="2129"/>
    </location>
</feature>
<feature type="transmembrane region" description="Helical" evidence="17">
    <location>
        <begin position="340"/>
        <end position="361"/>
    </location>
</feature>
<dbReference type="GO" id="GO:0008331">
    <property type="term" value="F:high voltage-gated calcium channel activity"/>
    <property type="evidence" value="ECO:0007669"/>
    <property type="project" value="TreeGrafter"/>
</dbReference>
<keyword evidence="11" id="KW-0406">Ion transport</keyword>
<evidence type="ECO:0000256" key="15">
    <source>
        <dbReference type="SAM" id="Coils"/>
    </source>
</evidence>
<feature type="compositionally biased region" description="Polar residues" evidence="16">
    <location>
        <begin position="1184"/>
        <end position="1195"/>
    </location>
</feature>
<dbReference type="PANTHER" id="PTHR45628">
    <property type="entry name" value="VOLTAGE-DEPENDENT CALCIUM CHANNEL TYPE A SUBUNIT ALPHA-1"/>
    <property type="match status" value="1"/>
</dbReference>
<keyword evidence="15" id="KW-0175">Coiled coil</keyword>
<evidence type="ECO:0000256" key="6">
    <source>
        <dbReference type="ARBA" id="ARBA00022692"/>
    </source>
</evidence>
<feature type="coiled-coil region" evidence="15">
    <location>
        <begin position="617"/>
        <end position="644"/>
    </location>
</feature>
<evidence type="ECO:0000256" key="2">
    <source>
        <dbReference type="ARBA" id="ARBA00022448"/>
    </source>
</evidence>
<feature type="compositionally biased region" description="Polar residues" evidence="16">
    <location>
        <begin position="1202"/>
        <end position="1211"/>
    </location>
</feature>
<feature type="transmembrane region" description="Helical" evidence="17">
    <location>
        <begin position="1801"/>
        <end position="1821"/>
    </location>
</feature>
<keyword evidence="12 17" id="KW-0472">Membrane</keyword>
<proteinExistence type="predicted"/>
<feature type="transmembrane region" description="Helical" evidence="17">
    <location>
        <begin position="785"/>
        <end position="805"/>
    </location>
</feature>
<keyword evidence="13" id="KW-0325">Glycoprotein</keyword>
<keyword evidence="6 17" id="KW-0812">Transmembrane</keyword>
<feature type="transmembrane region" description="Helical" evidence="17">
    <location>
        <begin position="1590"/>
        <end position="1616"/>
    </location>
</feature>
<dbReference type="Gene3D" id="1.10.287.70">
    <property type="match status" value="4"/>
</dbReference>
<reference evidence="19" key="1">
    <citation type="submission" date="2019-06" db="EMBL/GenBank/DDBJ databases">
        <authorList>
            <person name="Zheng W."/>
        </authorList>
    </citation>
    <scope>NUCLEOTIDE SEQUENCE</scope>
    <source>
        <strain evidence="19">QDHG01</strain>
    </source>
</reference>
<dbReference type="GO" id="GO:0005509">
    <property type="term" value="F:calcium ion binding"/>
    <property type="evidence" value="ECO:0007669"/>
    <property type="project" value="InterPro"/>
</dbReference>
<evidence type="ECO:0000313" key="20">
    <source>
        <dbReference type="Proteomes" id="UP000785679"/>
    </source>
</evidence>
<feature type="transmembrane region" description="Helical" evidence="17">
    <location>
        <begin position="1422"/>
        <end position="1440"/>
    </location>
</feature>
<feature type="transmembrane region" description="Helical" evidence="17">
    <location>
        <begin position="1704"/>
        <end position="1724"/>
    </location>
</feature>
<gene>
    <name evidence="19" type="ORF">FGO68_gene4235</name>
</gene>
<keyword evidence="4" id="KW-0109">Calcium transport</keyword>
<keyword evidence="9" id="KW-0851">Voltage-gated channel</keyword>
<feature type="domain" description="EF-hand" evidence="18">
    <location>
        <begin position="1937"/>
        <end position="1972"/>
    </location>
</feature>
<dbReference type="FunFam" id="1.20.120.350:FF:000009">
    <property type="entry name" value="Voltage-dependent T-type calcium channel subunit alpha"/>
    <property type="match status" value="1"/>
</dbReference>
<feature type="transmembrane region" description="Helical" evidence="17">
    <location>
        <begin position="960"/>
        <end position="977"/>
    </location>
</feature>
<sequence>MMQLKSSKLKYKLFIHNKQQMNINIQVDSSLFNSGPPASGTINASSSGTQVQIATSRVSPSQRAHFEPMSASNVNSNNSVTFSSAVIQRREPNQNGGAQQNAPPSAQVVPGVVAVAPNPQQQQQQQQMFQMNNQVNSLSLPPINLHRSGSATLGTFQQPNDLLSVSSSNVIQPPNNNLPAPNGQQHNANNNVEQFSVNVTITKVGNQLISSRVDISKQMLQEELEEMDESGRAARLRSLSHIDNNNLNQRSNSLILNTPTQRPHQMSQFYQHQIDDELSAERKRKESDQLSNLERIKQEKIEENRRQYQRYKKFEKRSLFFCSRKWRLRQWIIRLLRWRYYDYFMIFSIIGNSICLALTDYSDDNNQTEWNQILDKVDKGFTVVYASEAVMKILAFGFITHRRSYLRDPWNILDFVVVIIGIISLFPSVPNLKSLRTMRVLRPLRSINAVPSMKRLVATLLMSLPQMGYLVSFLFFFIGVFSILGMQMFARDLYFRCRTTDHPINNFTAWPIDPNQNRLCGGIYECNDGTYCHSLIEYQMPLSIDRVDQQDFIQYGYFNFDNIGVSILSIFRVMTLEGWTNVMYNYLDSSGAIAAIYFPVLVIIGSFFLLNLFLAVIMQTFSEMNEKQKEKEREKEKFKIALINPDGVVQPQIGDKKVDQMMKVAHKKMELTKNILGGLGDAALILRMKSKEMNDPSPKVFTPPEFTDQQQISGEGKVLVDRGRLTLRIKDDEENMDSNRPLQNSNESCCESKEKSPFEDFNNIECCSCQCFKLVFLKICESNTFTVLINICIVANTLVLGLDSYPQDPTFQQNLDIVNIVFFVFFFFEMIIKLMGLGPVTYIKDSYNVFDCLIVSLSIVDVSLSYSMPQDDINTGRGAISAFRAFRLLRVFKLAKSWTRLKLLLQTIAKSLKDISSFSVLLFLLMFIYILLGMELFAVKGDDVEIQQKSSRTNRSNFNNFFNGFIVVFTVLTGENWDDTMFQFARQKGYIAIFFFISLVIVGVMIFLNLFLAILLENFEVDEDEDEDGSFIDKALQYVQDFGMNILETLIDKTKGILRKKENLSDTETNPLNASRTIRVEQMSGIQIAPAPLDFDKAPDATQNLQEQISIRELNSNEENDGEFQVAPIPGLGRTSNLVAIKELDEDKSPSRFSSDYDNNLGFTKRQGGFSAVNSTVIERFGPNPTNLGDPTNNEFTDKESGQGTLNPKGSNIQLFRKFNTFRVTDEHKRDDSPEFAARNGFSNDRRSLADSNSRFLRDSLTNVNHIKPQPQTLQIRKADTGSISVSPSKCQRYKQNGINFAVIMYSKTLRSGRVIDINEQKSVKCEGNSLGMFGSENCLRILITQLVRSKYFEGLILVLIGVSSILLALDNPLNNPESGLVYFLNYSDYILTAFFAAESVFKIISQGLIFNGKYSYLRTGWNVIDMVVVIVSVISLSITSNKLKIVKILRLLRVLRPLRVISRNKGLKIGIQALFMAIPSIINVIIVSMVFFLIFGIIGVNYFKGTFFNCKFGDQFPSYFDDNVYDKWDCLNFGGAWLNADQNFDNVAEAMSTLFQVSTTEGWIDIMNRGIDSVDIDIQPKRNNNMFWAIFYMVFIVLGNFLILNLFVGVVISTFNREKEILGKGNLLSQMQKDWLEMKQQCMSINPKIIESNTLTGVRGFFAWLVTNRKFDIGILVCIILNTLVLAINWYSQPVFVDDILDYINYSFAMVFFCEATFKLIAWGPPKYFKDTGNAFDFLIVVVSIISSIISILLKFDFGASTTFIRALRITRIFKYIKKSKQIKVIFETLVVTIPALTNIGGLLLLFLYIYSVLGVFLFAEIKLQSTLNIHANFQSFGVAFLTLLRCSTGEAWDSIMMDTVRQPNILFQCSTDDFDYEVYEANGFQTNACGSQAGIIFFTTYFLMVPLIFLNLFIAIILEGFEQTSQKVNSLVQEEELEHFRDCWVMFDKEGTGFMKISDFPEFMMTLGEPMGWSRHIFQDNIELQDDCLEELFMNIYNDFTHFQFWDVLISLMKVYLVNNHFLNPKYNNLLTANENDNDSEYSVETESKEMKLGASPRVRRISSRMKAIDPDEKLKHLRENKQARQSMRQVKLNEESERRTTHNSPQPKATPQIKRKLKKKSTQQIQDLNKNQLIEFYPK</sequence>
<dbReference type="Gene3D" id="1.10.238.10">
    <property type="entry name" value="EF-hand"/>
    <property type="match status" value="1"/>
</dbReference>
<keyword evidence="8" id="KW-0106">Calcium</keyword>
<protein>
    <recommendedName>
        <fullName evidence="18">EF-hand domain-containing protein</fullName>
    </recommendedName>
</protein>
<evidence type="ECO:0000256" key="16">
    <source>
        <dbReference type="SAM" id="MobiDB-lite"/>
    </source>
</evidence>
<evidence type="ECO:0000256" key="11">
    <source>
        <dbReference type="ARBA" id="ARBA00023065"/>
    </source>
</evidence>
<feature type="transmembrane region" description="Helical" evidence="17">
    <location>
        <begin position="381"/>
        <end position="400"/>
    </location>
</feature>
<dbReference type="InterPro" id="IPR005821">
    <property type="entry name" value="Ion_trans_dom"/>
</dbReference>
<keyword evidence="2" id="KW-0813">Transport</keyword>
<feature type="transmembrane region" description="Helical" evidence="17">
    <location>
        <begin position="817"/>
        <end position="837"/>
    </location>
</feature>
<keyword evidence="10 17" id="KW-1133">Transmembrane helix</keyword>
<evidence type="ECO:0000256" key="10">
    <source>
        <dbReference type="ARBA" id="ARBA00022989"/>
    </source>
</evidence>
<evidence type="ECO:0000256" key="8">
    <source>
        <dbReference type="ARBA" id="ARBA00022837"/>
    </source>
</evidence>
<evidence type="ECO:0000256" key="1">
    <source>
        <dbReference type="ARBA" id="ARBA00004141"/>
    </source>
</evidence>
<feature type="compositionally biased region" description="Basic and acidic residues" evidence="16">
    <location>
        <begin position="2094"/>
        <end position="2103"/>
    </location>
</feature>
<evidence type="ECO:0000256" key="4">
    <source>
        <dbReference type="ARBA" id="ARBA00022568"/>
    </source>
</evidence>
<evidence type="ECO:0000256" key="5">
    <source>
        <dbReference type="ARBA" id="ARBA00022673"/>
    </source>
</evidence>
<dbReference type="PANTHER" id="PTHR45628:SF7">
    <property type="entry name" value="VOLTAGE-DEPENDENT CALCIUM CHANNEL TYPE A SUBUNIT ALPHA-1"/>
    <property type="match status" value="1"/>
</dbReference>
<dbReference type="Pfam" id="PF00520">
    <property type="entry name" value="Ion_trans"/>
    <property type="match status" value="4"/>
</dbReference>
<evidence type="ECO:0000256" key="3">
    <source>
        <dbReference type="ARBA" id="ARBA00022553"/>
    </source>
</evidence>
<feature type="region of interest" description="Disordered" evidence="16">
    <location>
        <begin position="1226"/>
        <end position="1249"/>
    </location>
</feature>
<dbReference type="InterPro" id="IPR027359">
    <property type="entry name" value="Volt_channel_dom_sf"/>
</dbReference>
<keyword evidence="7" id="KW-0677">Repeat</keyword>
<accession>A0A8J8TAN2</accession>
<dbReference type="PROSITE" id="PS50222">
    <property type="entry name" value="EF_HAND_2"/>
    <property type="match status" value="1"/>
</dbReference>
<feature type="transmembrane region" description="Helical" evidence="17">
    <location>
        <begin position="1897"/>
        <end position="1920"/>
    </location>
</feature>
<dbReference type="GO" id="GO:0005891">
    <property type="term" value="C:voltage-gated calcium channel complex"/>
    <property type="evidence" value="ECO:0007669"/>
    <property type="project" value="TreeGrafter"/>
</dbReference>
<dbReference type="FunFam" id="1.20.120.350:FF:000095">
    <property type="entry name" value="Voltage-gated Ca2+ channel, alpha subunit"/>
    <property type="match status" value="1"/>
</dbReference>
<dbReference type="FunFam" id="1.20.120.350:FF:000068">
    <property type="entry name" value="Sodium channel protein"/>
    <property type="match status" value="1"/>
</dbReference>
<dbReference type="FunFam" id="1.10.287.70:FF:000117">
    <property type="entry name" value="Voltage-gated Ca2+ channel, alpha subunit"/>
    <property type="match status" value="1"/>
</dbReference>
<evidence type="ECO:0000256" key="7">
    <source>
        <dbReference type="ARBA" id="ARBA00022737"/>
    </source>
</evidence>
<keyword evidence="5" id="KW-0107">Calcium channel</keyword>
<feature type="region of interest" description="Disordered" evidence="16">
    <location>
        <begin position="1182"/>
        <end position="1211"/>
    </location>
</feature>
<feature type="transmembrane region" description="Helical" evidence="17">
    <location>
        <begin position="989"/>
        <end position="1016"/>
    </location>
</feature>
<evidence type="ECO:0000256" key="17">
    <source>
        <dbReference type="SAM" id="Phobius"/>
    </source>
</evidence>
<dbReference type="GO" id="GO:0098703">
    <property type="term" value="P:calcium ion import across plasma membrane"/>
    <property type="evidence" value="ECO:0007669"/>
    <property type="project" value="TreeGrafter"/>
</dbReference>
<evidence type="ECO:0000256" key="12">
    <source>
        <dbReference type="ARBA" id="ARBA00023136"/>
    </source>
</evidence>
<organism evidence="19 20">
    <name type="scientific">Halteria grandinella</name>
    <dbReference type="NCBI Taxonomy" id="5974"/>
    <lineage>
        <taxon>Eukaryota</taxon>
        <taxon>Sar</taxon>
        <taxon>Alveolata</taxon>
        <taxon>Ciliophora</taxon>
        <taxon>Intramacronucleata</taxon>
        <taxon>Spirotrichea</taxon>
        <taxon>Stichotrichia</taxon>
        <taxon>Sporadotrichida</taxon>
        <taxon>Halteriidae</taxon>
        <taxon>Halteria</taxon>
    </lineage>
</organism>
<evidence type="ECO:0000256" key="13">
    <source>
        <dbReference type="ARBA" id="ARBA00023180"/>
    </source>
</evidence>
<evidence type="ECO:0000256" key="9">
    <source>
        <dbReference type="ARBA" id="ARBA00022882"/>
    </source>
</evidence>
<dbReference type="OrthoDB" id="193091at2759"/>
<keyword evidence="3" id="KW-0597">Phosphoprotein</keyword>
<feature type="transmembrane region" description="Helical" evidence="17">
    <location>
        <begin position="1474"/>
        <end position="1499"/>
    </location>
</feature>
<evidence type="ECO:0000256" key="14">
    <source>
        <dbReference type="ARBA" id="ARBA00023303"/>
    </source>
</evidence>
<comment type="caution">
    <text evidence="19">The sequence shown here is derived from an EMBL/GenBank/DDBJ whole genome shotgun (WGS) entry which is preliminary data.</text>
</comment>
<dbReference type="Gene3D" id="1.20.120.350">
    <property type="entry name" value="Voltage-gated potassium channels. Chain C"/>
    <property type="match status" value="4"/>
</dbReference>
<feature type="transmembrane region" description="Helical" evidence="17">
    <location>
        <begin position="1352"/>
        <end position="1370"/>
    </location>
</feature>
<dbReference type="Proteomes" id="UP000785679">
    <property type="component" value="Unassembled WGS sequence"/>
</dbReference>
<keyword evidence="20" id="KW-1185">Reference proteome</keyword>
<feature type="transmembrane region" description="Helical" evidence="17">
    <location>
        <begin position="849"/>
        <end position="868"/>
    </location>
</feature>